<name>A0A4V2PJ30_PSEEN</name>
<dbReference type="Pfam" id="PF11066">
    <property type="entry name" value="DUF2867"/>
    <property type="match status" value="1"/>
</dbReference>
<evidence type="ECO:0000313" key="2">
    <source>
        <dbReference type="Proteomes" id="UP000295560"/>
    </source>
</evidence>
<dbReference type="Proteomes" id="UP000295560">
    <property type="component" value="Unassembled WGS sequence"/>
</dbReference>
<evidence type="ECO:0000313" key="1">
    <source>
        <dbReference type="EMBL" id="TCK26906.1"/>
    </source>
</evidence>
<protein>
    <submittedName>
        <fullName evidence="1">Uncharacterized protein DUF2867</fullName>
    </submittedName>
</protein>
<dbReference type="InterPro" id="IPR021295">
    <property type="entry name" value="DUF2867"/>
</dbReference>
<dbReference type="AlphaFoldDB" id="A0A4V2PJ30"/>
<sequence>MVRNVHSREFDVPVAEAGALLDTLGGPDDVLWPSPWWPAMHLDQPLRSGSAGGHGPIRYRVGRYEPGRLLECGVDPGVGLDGTHTFTVEAVGADRCRIRHEIDGRTTGTMRLGWPLAVRWLHDAVLEDLLDRADAALGTGPARPATWSPWVRVLRRITGRSPVEAVPVPDDGLLDARGADAADAFAVRIGPGLPDDPRWWARALFRDLPPVVVGLLALREALVGLVGIERARGDEFDPRTSTDDEVLIAADAGHLDFRCVVRTAPRRVVLATAVDLHGFRGRLYWGVVRHVHPWVVRAMLARAARRARDQVTPPARPAAVSSP</sequence>
<proteinExistence type="predicted"/>
<accession>A0A4V2PJ30</accession>
<organism evidence="1 2">
    <name type="scientific">Pseudonocardia endophytica</name>
    <dbReference type="NCBI Taxonomy" id="401976"/>
    <lineage>
        <taxon>Bacteria</taxon>
        <taxon>Bacillati</taxon>
        <taxon>Actinomycetota</taxon>
        <taxon>Actinomycetes</taxon>
        <taxon>Pseudonocardiales</taxon>
        <taxon>Pseudonocardiaceae</taxon>
        <taxon>Pseudonocardia</taxon>
    </lineage>
</organism>
<keyword evidence="2" id="KW-1185">Reference proteome</keyword>
<reference evidence="1 2" key="1">
    <citation type="submission" date="2019-03" db="EMBL/GenBank/DDBJ databases">
        <title>Sequencing the genomes of 1000 actinobacteria strains.</title>
        <authorList>
            <person name="Klenk H.-P."/>
        </authorList>
    </citation>
    <scope>NUCLEOTIDE SEQUENCE [LARGE SCALE GENOMIC DNA]</scope>
    <source>
        <strain evidence="1 2">DSM 44969</strain>
    </source>
</reference>
<gene>
    <name evidence="1" type="ORF">EV378_2751</name>
</gene>
<dbReference type="OrthoDB" id="7067492at2"/>
<dbReference type="SUPFAM" id="SSF55961">
    <property type="entry name" value="Bet v1-like"/>
    <property type="match status" value="1"/>
</dbReference>
<dbReference type="EMBL" id="SMFZ01000001">
    <property type="protein sequence ID" value="TCK26906.1"/>
    <property type="molecule type" value="Genomic_DNA"/>
</dbReference>
<comment type="caution">
    <text evidence="1">The sequence shown here is derived from an EMBL/GenBank/DDBJ whole genome shotgun (WGS) entry which is preliminary data.</text>
</comment>
<dbReference type="RefSeq" id="WP_132424853.1">
    <property type="nucleotide sequence ID" value="NZ_SMFZ01000001.1"/>
</dbReference>